<accession>A0ACC0CZP4</accession>
<keyword evidence="2" id="KW-1185">Reference proteome</keyword>
<reference evidence="1 2" key="1">
    <citation type="journal article" date="2022" name="New Phytol.">
        <title>Ecological generalism drives hyperdiversity of secondary metabolite gene clusters in xylarialean endophytes.</title>
        <authorList>
            <person name="Franco M.E.E."/>
            <person name="Wisecaver J.H."/>
            <person name="Arnold A.E."/>
            <person name="Ju Y.M."/>
            <person name="Slot J.C."/>
            <person name="Ahrendt S."/>
            <person name="Moore L.P."/>
            <person name="Eastman K.E."/>
            <person name="Scott K."/>
            <person name="Konkel Z."/>
            <person name="Mondo S.J."/>
            <person name="Kuo A."/>
            <person name="Hayes R.D."/>
            <person name="Haridas S."/>
            <person name="Andreopoulos B."/>
            <person name="Riley R."/>
            <person name="LaButti K."/>
            <person name="Pangilinan J."/>
            <person name="Lipzen A."/>
            <person name="Amirebrahimi M."/>
            <person name="Yan J."/>
            <person name="Adam C."/>
            <person name="Keymanesh K."/>
            <person name="Ng V."/>
            <person name="Louie K."/>
            <person name="Northen T."/>
            <person name="Drula E."/>
            <person name="Henrissat B."/>
            <person name="Hsieh H.M."/>
            <person name="Youens-Clark K."/>
            <person name="Lutzoni F."/>
            <person name="Miadlikowska J."/>
            <person name="Eastwood D.C."/>
            <person name="Hamelin R.C."/>
            <person name="Grigoriev I.V."/>
            <person name="U'Ren J.M."/>
        </authorList>
    </citation>
    <scope>NUCLEOTIDE SEQUENCE [LARGE SCALE GENOMIC DNA]</scope>
    <source>
        <strain evidence="1 2">ER1909</strain>
    </source>
</reference>
<proteinExistence type="predicted"/>
<gene>
    <name evidence="1" type="ORF">F4821DRAFT_149267</name>
</gene>
<protein>
    <submittedName>
        <fullName evidence="1">Uncharacterized protein</fullName>
    </submittedName>
</protein>
<dbReference type="Proteomes" id="UP001497680">
    <property type="component" value="Unassembled WGS sequence"/>
</dbReference>
<dbReference type="EMBL" id="MU394324">
    <property type="protein sequence ID" value="KAI6085570.1"/>
    <property type="molecule type" value="Genomic_DNA"/>
</dbReference>
<name>A0ACC0CZP4_9PEZI</name>
<evidence type="ECO:0000313" key="2">
    <source>
        <dbReference type="Proteomes" id="UP001497680"/>
    </source>
</evidence>
<evidence type="ECO:0000313" key="1">
    <source>
        <dbReference type="EMBL" id="KAI6085570.1"/>
    </source>
</evidence>
<organism evidence="1 2">
    <name type="scientific">Hypoxylon rubiginosum</name>
    <dbReference type="NCBI Taxonomy" id="110542"/>
    <lineage>
        <taxon>Eukaryota</taxon>
        <taxon>Fungi</taxon>
        <taxon>Dikarya</taxon>
        <taxon>Ascomycota</taxon>
        <taxon>Pezizomycotina</taxon>
        <taxon>Sordariomycetes</taxon>
        <taxon>Xylariomycetidae</taxon>
        <taxon>Xylariales</taxon>
        <taxon>Hypoxylaceae</taxon>
        <taxon>Hypoxylon</taxon>
    </lineage>
</organism>
<comment type="caution">
    <text evidence="1">The sequence shown here is derived from an EMBL/GenBank/DDBJ whole genome shotgun (WGS) entry which is preliminary data.</text>
</comment>
<sequence>MVLTRSSKAAAEAQERFERKMIAEARRKDAYPHPQRSSLRRAIQISLRDVPTTAPSQPGPAQHPTANANTNGVPTLRSNWYHIRAIVAEARTIDGRLEYLVDWEGRDPRSGMPWPETWVSARDVTKTAIRAWEKRQKNTL</sequence>